<comment type="similarity">
    <text evidence="6">Belongs to the tRNA(Ile)-lysidine synthase family.</text>
</comment>
<gene>
    <name evidence="8" type="primary">orf327</name>
    <name evidence="6" type="synonym">tilS</name>
</gene>
<dbReference type="GO" id="GO:0032267">
    <property type="term" value="F:tRNA(Ile)-lysidine synthase activity"/>
    <property type="evidence" value="ECO:0007669"/>
    <property type="project" value="UniProtKB-EC"/>
</dbReference>
<dbReference type="HAMAP" id="MF_01161">
    <property type="entry name" value="tRNA_Ile_lys_synt"/>
    <property type="match status" value="1"/>
</dbReference>
<dbReference type="GeneID" id="33873688"/>
<evidence type="ECO:0000256" key="1">
    <source>
        <dbReference type="ARBA" id="ARBA00022598"/>
    </source>
</evidence>
<keyword evidence="8" id="KW-0934">Plastid</keyword>
<dbReference type="CDD" id="cd01992">
    <property type="entry name" value="TilS_N"/>
    <property type="match status" value="1"/>
</dbReference>
<evidence type="ECO:0000313" key="10">
    <source>
        <dbReference type="Proteomes" id="UP000218209"/>
    </source>
</evidence>
<dbReference type="SUPFAM" id="SSF52402">
    <property type="entry name" value="Adenine nucleotide alpha hydrolases-like"/>
    <property type="match status" value="1"/>
</dbReference>
<feature type="binding site" evidence="6">
    <location>
        <begin position="32"/>
        <end position="37"/>
    </location>
    <ligand>
        <name>ATP</name>
        <dbReference type="ChEBI" id="CHEBI:30616"/>
    </ligand>
</feature>
<proteinExistence type="inferred from homology"/>
<dbReference type="Pfam" id="PF01171">
    <property type="entry name" value="ATP_bind_3"/>
    <property type="match status" value="1"/>
</dbReference>
<dbReference type="RefSeq" id="YP_009413394.1">
    <property type="nucleotide sequence ID" value="NC_035573.1"/>
</dbReference>
<dbReference type="GO" id="GO:0006400">
    <property type="term" value="P:tRNA modification"/>
    <property type="evidence" value="ECO:0007669"/>
    <property type="project" value="UniProtKB-UniRule"/>
</dbReference>
<dbReference type="PANTHER" id="PTHR43033:SF1">
    <property type="entry name" value="TRNA(ILE)-LYSIDINE SYNTHASE-RELATED"/>
    <property type="match status" value="1"/>
</dbReference>
<dbReference type="InterPro" id="IPR011063">
    <property type="entry name" value="TilS/TtcA_N"/>
</dbReference>
<dbReference type="GO" id="GO:0005524">
    <property type="term" value="F:ATP binding"/>
    <property type="evidence" value="ECO:0007669"/>
    <property type="project" value="UniProtKB-UniRule"/>
</dbReference>
<evidence type="ECO:0000256" key="3">
    <source>
        <dbReference type="ARBA" id="ARBA00022741"/>
    </source>
</evidence>
<name>J7F5S4_PORUM</name>
<organism evidence="8">
    <name type="scientific">Porphyra umbilicalis</name>
    <name type="common">Purple laver</name>
    <name type="synonym">Red alga</name>
    <dbReference type="NCBI Taxonomy" id="2786"/>
    <lineage>
        <taxon>Eukaryota</taxon>
        <taxon>Rhodophyta</taxon>
        <taxon>Bangiophyceae</taxon>
        <taxon>Bangiales</taxon>
        <taxon>Bangiaceae</taxon>
        <taxon>Porphyra</taxon>
    </lineage>
</organism>
<dbReference type="EMBL" id="JQ408795">
    <property type="protein sequence ID" value="AFC40051.1"/>
    <property type="molecule type" value="Genomic_DNA"/>
</dbReference>
<dbReference type="InterPro" id="IPR012094">
    <property type="entry name" value="tRNA_Ile_lys_synt"/>
</dbReference>
<accession>J7F5S4</accession>
<keyword evidence="3 6" id="KW-0547">Nucleotide-binding</keyword>
<protein>
    <recommendedName>
        <fullName evidence="6">tRNA(Ile)-lysidine synthase</fullName>
        <ecNumber evidence="6">6.3.4.19</ecNumber>
    </recommendedName>
    <alternativeName>
        <fullName evidence="6">tRNA(Ile)-2-lysyl-cytidine synthase</fullName>
    </alternativeName>
    <alternativeName>
        <fullName evidence="6">tRNA(Ile)-lysidine synthetase</fullName>
    </alternativeName>
</protein>
<dbReference type="PANTHER" id="PTHR43033">
    <property type="entry name" value="TRNA(ILE)-LYSIDINE SYNTHASE-RELATED"/>
    <property type="match status" value="1"/>
</dbReference>
<reference evidence="8" key="1">
    <citation type="journal article" date="2012" name="Mol. Phylogenet. Evol.">
        <title>Relative rates of evolution among the three genetic compartments of the red alga Porphyra differ from those of green plants and do not correlate with genome architecture.</title>
        <authorList>
            <person name="Smith D.R."/>
            <person name="Hua J."/>
            <person name="Lee R.W."/>
            <person name="Keeling P.J."/>
        </authorList>
    </citation>
    <scope>NUCLEOTIDE SEQUENCE</scope>
</reference>
<dbReference type="EMBL" id="MF385003">
    <property type="protein sequence ID" value="ASN78855.1"/>
    <property type="molecule type" value="Genomic_DNA"/>
</dbReference>
<comment type="function">
    <text evidence="6">Ligates lysine onto the cytidine present at position 34 of the AUA codon-specific tRNA(Ile) that contains the anticodon CAU, in an ATP-dependent manner. Cytidine is converted to lysidine, thus changing the amino acid specificity of the tRNA from methionine to isoleucine.</text>
</comment>
<dbReference type="InterPro" id="IPR014729">
    <property type="entry name" value="Rossmann-like_a/b/a_fold"/>
</dbReference>
<evidence type="ECO:0000313" key="9">
    <source>
        <dbReference type="EMBL" id="ASN78855.1"/>
    </source>
</evidence>
<evidence type="ECO:0000256" key="5">
    <source>
        <dbReference type="ARBA" id="ARBA00048539"/>
    </source>
</evidence>
<evidence type="ECO:0000256" key="2">
    <source>
        <dbReference type="ARBA" id="ARBA00022694"/>
    </source>
</evidence>
<keyword evidence="10" id="KW-1185">Reference proteome</keyword>
<dbReference type="OrthoDB" id="434144at2759"/>
<geneLocation type="plastid" evidence="8"/>
<sequence>MFSDSFLHKKFFSIIEKKNLLPPKSSLLVAFSGGQDSLTLIRLLYDLNPFYQWKITLIHFDHRWRCDSMLAAKQVFSFAKYYNFPIYYFESPDYLNTEEAGRKWRYTNLIDLAVENNCTKILLAHTATDSSETLLSNLFRGTSLDGLASIAWSCQLTQSVDIIRPLLNFYRFETSWFCRKYYLPIWVDISNYDYVMSRNRLRQELVPYIKSYFQPNFEQRCYSLSSIVKYDTDFLEQEALRIYVILIHQEFIAINYIAFRLLHLSIQTRILKIFFIDNLNFNPNSKQIDDMIIFIKQNISAPINMNNYILVMDDIWFYVGVKITEFS</sequence>
<evidence type="ECO:0000256" key="6">
    <source>
        <dbReference type="HAMAP-Rule" id="MF_01161"/>
    </source>
</evidence>
<keyword evidence="2 6" id="KW-0819">tRNA processing</keyword>
<comment type="domain">
    <text evidence="6">The N-terminal region contains the highly conserved SGGXDS motif, predicted to be a P-loop motif involved in ATP binding.</text>
</comment>
<keyword evidence="1 6" id="KW-0436">Ligase</keyword>
<feature type="domain" description="tRNA(Ile)-lysidine/2-thiocytidine synthase N-terminal" evidence="7">
    <location>
        <begin position="27"/>
        <end position="204"/>
    </location>
</feature>
<dbReference type="Gene3D" id="3.40.50.620">
    <property type="entry name" value="HUPs"/>
    <property type="match status" value="1"/>
</dbReference>
<evidence type="ECO:0000256" key="4">
    <source>
        <dbReference type="ARBA" id="ARBA00022840"/>
    </source>
</evidence>
<keyword evidence="4 6" id="KW-0067">ATP-binding</keyword>
<dbReference type="Proteomes" id="UP000218209">
    <property type="component" value="Chloroplast Pltd"/>
</dbReference>
<reference evidence="9 10" key="2">
    <citation type="journal article" date="2017" name="Proc. Natl. Acad. Sci. U.S.A.">
        <title>Insights into the red algae and eukaryotic evolution from the genome of Porphyra umbilicalis (Bangiophyceae, Rhodophyta).</title>
        <authorList>
            <person name="Brawley S.H."/>
            <person name="Blouin N.A."/>
            <person name="Ficko-Blean E."/>
            <person name="Wheeler G.L."/>
            <person name="Lohr M."/>
            <person name="Goodson H.V."/>
            <person name="Jenkins J.W."/>
            <person name="Blaby-Haas C.E."/>
            <person name="Helliwell K.E."/>
            <person name="Chan C.X."/>
            <person name="Marriage T.N."/>
            <person name="Bhattacharya D."/>
            <person name="Klein A.S."/>
            <person name="Badis Y."/>
            <person name="Brodie J."/>
            <person name="Cao Y."/>
            <person name="Collen J."/>
            <person name="Dittami S.M."/>
            <person name="Gachon C.M.M."/>
            <person name="Green B.R."/>
            <person name="Karpowicz S.J."/>
            <person name="Kim J.W."/>
            <person name="Kudahl U.J."/>
            <person name="Lin S."/>
            <person name="Michel G."/>
            <person name="Mittag M."/>
            <person name="Olson B.J.S.C."/>
            <person name="Pangilinan J.L."/>
            <person name="Peng Y."/>
            <person name="Qiu H."/>
            <person name="Shu S."/>
            <person name="Singer J.T."/>
            <person name="Smith A.G."/>
            <person name="Sprecher B.N."/>
            <person name="Wagner V."/>
            <person name="Wang W."/>
            <person name="Wang Z.Y."/>
            <person name="Yan J."/>
            <person name="Yarish C."/>
            <person name="Zauner-Riek S."/>
            <person name="Zhuang Y."/>
            <person name="Zou Y."/>
            <person name="Lindquist E.A."/>
            <person name="Grimwood J."/>
            <person name="Barry K.W."/>
            <person name="Rokhsar D.S."/>
            <person name="Schmutz J."/>
            <person name="Stiller J.W."/>
            <person name="Grossman A.R."/>
            <person name="Prochnik S.E."/>
        </authorList>
    </citation>
    <scope>NUCLEOTIDE SEQUENCE [LARGE SCALE GENOMIC DNA]</scope>
</reference>
<dbReference type="AlphaFoldDB" id="J7F5S4"/>
<dbReference type="SUPFAM" id="SSF82829">
    <property type="entry name" value="MesJ substrate recognition domain-like"/>
    <property type="match status" value="1"/>
</dbReference>
<dbReference type="InterPro" id="IPR012795">
    <property type="entry name" value="tRNA_Ile_lys_synt_N"/>
</dbReference>
<evidence type="ECO:0000313" key="8">
    <source>
        <dbReference type="EMBL" id="AFC40051.1"/>
    </source>
</evidence>
<keyword evidence="9" id="KW-0150">Chloroplast</keyword>
<dbReference type="EC" id="6.3.4.19" evidence="6"/>
<comment type="catalytic activity">
    <reaction evidence="5 6">
        <text>cytidine(34) in tRNA(Ile2) + L-lysine + ATP = lysidine(34) in tRNA(Ile2) + AMP + diphosphate + H(+)</text>
        <dbReference type="Rhea" id="RHEA:43744"/>
        <dbReference type="Rhea" id="RHEA-COMP:10625"/>
        <dbReference type="Rhea" id="RHEA-COMP:10670"/>
        <dbReference type="ChEBI" id="CHEBI:15378"/>
        <dbReference type="ChEBI" id="CHEBI:30616"/>
        <dbReference type="ChEBI" id="CHEBI:32551"/>
        <dbReference type="ChEBI" id="CHEBI:33019"/>
        <dbReference type="ChEBI" id="CHEBI:82748"/>
        <dbReference type="ChEBI" id="CHEBI:83665"/>
        <dbReference type="ChEBI" id="CHEBI:456215"/>
        <dbReference type="EC" id="6.3.4.19"/>
    </reaction>
</comment>
<evidence type="ECO:0000259" key="7">
    <source>
        <dbReference type="Pfam" id="PF01171"/>
    </source>
</evidence>
<dbReference type="NCBIfam" id="TIGR02432">
    <property type="entry name" value="lysidine_TilS_N"/>
    <property type="match status" value="1"/>
</dbReference>